<accession>A0A433D7F7</accession>
<proteinExistence type="predicted"/>
<evidence type="ECO:0000313" key="1">
    <source>
        <dbReference type="EMBL" id="RUP46800.1"/>
    </source>
</evidence>
<protein>
    <submittedName>
        <fullName evidence="1">Uncharacterized protein</fullName>
    </submittedName>
</protein>
<sequence length="515" mass="59171">MFEESEDCSTLAGVQRNWRQYLHNLPDQFRAYLENEAPENWTIQDFVRSLQFTDDQERSARKAADRLLQYLLESNLQVLKDRYKPLRKEVKDLSQQEWKCLLVDPNATTIQRQTELEVQRQELLKILQQNMVIQHETSLISKMSQLGDVIVTSVIQDVKSKHELSLSIDNDEVHANKRQRVQGVKDKVHLQSYVLRGGLNLTETLKKYHATETVSLTEYGLQSVFSILILAAFSWILDLQNLGPFDEQLSCKDVEELSMHFDGQWKLEPFNENERKIQELISKVDVSKAMNLCSPLIIGPYTDEKTGNVEMPMETSLLWKLLFAFANEWETIPNPLMDPELSEGDFTKIAVAPPVRILSRIVSKVVKLIMSESITKSSLERKDTEDRRLAHKLDFSWISMATDHKDIGGGEVAGPPWQQTMEKKRMTRVKSLRQNKDNSRLGVAPVRVRGVHEDCSQNDDNIVHCRGPPVRLRGPDDDWRRGLGGQNSFNSNHPNDIQRSLVRLAAVSVFKDFHG</sequence>
<dbReference type="AlphaFoldDB" id="A0A433D7F7"/>
<feature type="non-terminal residue" evidence="1">
    <location>
        <position position="515"/>
    </location>
</feature>
<gene>
    <name evidence="1" type="ORF">BC936DRAFT_146511</name>
</gene>
<dbReference type="Proteomes" id="UP000268093">
    <property type="component" value="Unassembled WGS sequence"/>
</dbReference>
<evidence type="ECO:0000313" key="2">
    <source>
        <dbReference type="Proteomes" id="UP000268093"/>
    </source>
</evidence>
<dbReference type="EMBL" id="RBNI01005356">
    <property type="protein sequence ID" value="RUP46800.1"/>
    <property type="molecule type" value="Genomic_DNA"/>
</dbReference>
<name>A0A433D7F7_9FUNG</name>
<comment type="caution">
    <text evidence="1">The sequence shown here is derived from an EMBL/GenBank/DDBJ whole genome shotgun (WGS) entry which is preliminary data.</text>
</comment>
<organism evidence="1 2">
    <name type="scientific">Jimgerdemannia flammicorona</name>
    <dbReference type="NCBI Taxonomy" id="994334"/>
    <lineage>
        <taxon>Eukaryota</taxon>
        <taxon>Fungi</taxon>
        <taxon>Fungi incertae sedis</taxon>
        <taxon>Mucoromycota</taxon>
        <taxon>Mucoromycotina</taxon>
        <taxon>Endogonomycetes</taxon>
        <taxon>Endogonales</taxon>
        <taxon>Endogonaceae</taxon>
        <taxon>Jimgerdemannia</taxon>
    </lineage>
</organism>
<reference evidence="1 2" key="1">
    <citation type="journal article" date="2018" name="New Phytol.">
        <title>Phylogenomics of Endogonaceae and evolution of mycorrhizas within Mucoromycota.</title>
        <authorList>
            <person name="Chang Y."/>
            <person name="Desiro A."/>
            <person name="Na H."/>
            <person name="Sandor L."/>
            <person name="Lipzen A."/>
            <person name="Clum A."/>
            <person name="Barry K."/>
            <person name="Grigoriev I.V."/>
            <person name="Martin F.M."/>
            <person name="Stajich J.E."/>
            <person name="Smith M.E."/>
            <person name="Bonito G."/>
            <person name="Spatafora J.W."/>
        </authorList>
    </citation>
    <scope>NUCLEOTIDE SEQUENCE [LARGE SCALE GENOMIC DNA]</scope>
    <source>
        <strain evidence="1 2">GMNB39</strain>
    </source>
</reference>
<keyword evidence="2" id="KW-1185">Reference proteome</keyword>